<sequence>MNTTPLINTAIWVVTALVAAAFLFSGALKLVSSRQKLMAKPGAGWAGDFPAWFIKVLGTAEVLGSLGLVLPAATGIAPVLTPIAASCLAALMVGAGAVMYRRGEYKHIIANAVYFALLVTIAVCRF</sequence>
<dbReference type="InterPro" id="IPR032808">
    <property type="entry name" value="DoxX"/>
</dbReference>
<keyword evidence="7" id="KW-1185">Reference proteome</keyword>
<organism evidence="6 7">
    <name type="scientific">Actinorhabdospora filicis</name>
    <dbReference type="NCBI Taxonomy" id="1785913"/>
    <lineage>
        <taxon>Bacteria</taxon>
        <taxon>Bacillati</taxon>
        <taxon>Actinomycetota</taxon>
        <taxon>Actinomycetes</taxon>
        <taxon>Micromonosporales</taxon>
        <taxon>Micromonosporaceae</taxon>
        <taxon>Actinorhabdospora</taxon>
    </lineage>
</organism>
<comment type="caution">
    <text evidence="6">The sequence shown here is derived from an EMBL/GenBank/DDBJ whole genome shotgun (WGS) entry which is preliminary data.</text>
</comment>
<feature type="transmembrane region" description="Helical" evidence="5">
    <location>
        <begin position="79"/>
        <end position="100"/>
    </location>
</feature>
<evidence type="ECO:0008006" key="8">
    <source>
        <dbReference type="Google" id="ProtNLM"/>
    </source>
</evidence>
<feature type="transmembrane region" description="Helical" evidence="5">
    <location>
        <begin position="107"/>
        <end position="123"/>
    </location>
</feature>
<proteinExistence type="predicted"/>
<dbReference type="AlphaFoldDB" id="A0A9W6SQW2"/>
<evidence type="ECO:0000256" key="1">
    <source>
        <dbReference type="ARBA" id="ARBA00004141"/>
    </source>
</evidence>
<feature type="transmembrane region" description="Helical" evidence="5">
    <location>
        <begin position="52"/>
        <end position="73"/>
    </location>
</feature>
<name>A0A9W6SQW2_9ACTN</name>
<evidence type="ECO:0000313" key="6">
    <source>
        <dbReference type="EMBL" id="GLZ81295.1"/>
    </source>
</evidence>
<dbReference type="GO" id="GO:0016020">
    <property type="term" value="C:membrane"/>
    <property type="evidence" value="ECO:0007669"/>
    <property type="project" value="UniProtKB-SubCell"/>
</dbReference>
<keyword evidence="3 5" id="KW-1133">Transmembrane helix</keyword>
<evidence type="ECO:0000256" key="5">
    <source>
        <dbReference type="SAM" id="Phobius"/>
    </source>
</evidence>
<protein>
    <recommendedName>
        <fullName evidence="8">DoxX family protein</fullName>
    </recommendedName>
</protein>
<dbReference type="Proteomes" id="UP001165079">
    <property type="component" value="Unassembled WGS sequence"/>
</dbReference>
<evidence type="ECO:0000256" key="4">
    <source>
        <dbReference type="ARBA" id="ARBA00023136"/>
    </source>
</evidence>
<evidence type="ECO:0000313" key="7">
    <source>
        <dbReference type="Proteomes" id="UP001165079"/>
    </source>
</evidence>
<comment type="subcellular location">
    <subcellularLocation>
        <location evidence="1">Membrane</location>
        <topology evidence="1">Multi-pass membrane protein</topology>
    </subcellularLocation>
</comment>
<dbReference type="EMBL" id="BSTX01000005">
    <property type="protein sequence ID" value="GLZ81295.1"/>
    <property type="molecule type" value="Genomic_DNA"/>
</dbReference>
<evidence type="ECO:0000256" key="2">
    <source>
        <dbReference type="ARBA" id="ARBA00022692"/>
    </source>
</evidence>
<evidence type="ECO:0000256" key="3">
    <source>
        <dbReference type="ARBA" id="ARBA00022989"/>
    </source>
</evidence>
<dbReference type="Pfam" id="PF13564">
    <property type="entry name" value="DoxX_2"/>
    <property type="match status" value="1"/>
</dbReference>
<keyword evidence="2 5" id="KW-0812">Transmembrane</keyword>
<reference evidence="6" key="1">
    <citation type="submission" date="2023-03" db="EMBL/GenBank/DDBJ databases">
        <title>Actinorhabdospora filicis NBRC 111898.</title>
        <authorList>
            <person name="Ichikawa N."/>
            <person name="Sato H."/>
            <person name="Tonouchi N."/>
        </authorList>
    </citation>
    <scope>NUCLEOTIDE SEQUENCE</scope>
    <source>
        <strain evidence="6">NBRC 111898</strain>
    </source>
</reference>
<feature type="transmembrane region" description="Helical" evidence="5">
    <location>
        <begin position="6"/>
        <end position="31"/>
    </location>
</feature>
<gene>
    <name evidence="6" type="ORF">Afil01_61020</name>
</gene>
<accession>A0A9W6SQW2</accession>
<keyword evidence="4 5" id="KW-0472">Membrane</keyword>